<dbReference type="FunFam" id="3.40.47.10:FF:000007">
    <property type="entry name" value="acetyl-CoA acetyltransferase, mitochondrial"/>
    <property type="match status" value="1"/>
</dbReference>
<dbReference type="InterPro" id="IPR016039">
    <property type="entry name" value="Thiolase-like"/>
</dbReference>
<feature type="domain" description="Thiolase N-terminal" evidence="14">
    <location>
        <begin position="31"/>
        <end position="290"/>
    </location>
</feature>
<protein>
    <recommendedName>
        <fullName evidence="5">acetyl-CoA C-acetyltransferase</fullName>
        <ecNumber evidence="5">2.3.1.9</ecNumber>
    </recommendedName>
</protein>
<keyword evidence="9" id="KW-0630">Potassium</keyword>
<dbReference type="GeneID" id="28852171"/>
<dbReference type="STRING" id="1380566.A0A179FDV8"/>
<dbReference type="Gene3D" id="3.40.47.10">
    <property type="match status" value="1"/>
</dbReference>
<dbReference type="InterPro" id="IPR020610">
    <property type="entry name" value="Thiolase_AS"/>
</dbReference>
<dbReference type="OrthoDB" id="5404651at2759"/>
<feature type="active site" description="Acyl-thioester intermediate" evidence="12">
    <location>
        <position position="115"/>
    </location>
</feature>
<dbReference type="InterPro" id="IPR002155">
    <property type="entry name" value="Thiolase"/>
</dbReference>
<dbReference type="EMBL" id="LSBJ02000006">
    <property type="protein sequence ID" value="OAQ63666.1"/>
    <property type="molecule type" value="Genomic_DNA"/>
</dbReference>
<evidence type="ECO:0000256" key="4">
    <source>
        <dbReference type="ARBA" id="ARBA00011881"/>
    </source>
</evidence>
<evidence type="ECO:0000259" key="14">
    <source>
        <dbReference type="Pfam" id="PF00108"/>
    </source>
</evidence>
<evidence type="ECO:0000256" key="6">
    <source>
        <dbReference type="ARBA" id="ARBA00022679"/>
    </source>
</evidence>
<gene>
    <name evidence="16" type="ORF">VFPPC_09682</name>
</gene>
<keyword evidence="7" id="KW-0479">Metal-binding</keyword>
<keyword evidence="6 13" id="KW-0808">Transferase</keyword>
<comment type="cofactor">
    <cofactor evidence="1">
        <name>K(+)</name>
        <dbReference type="ChEBI" id="CHEBI:29103"/>
    </cofactor>
</comment>
<keyword evidence="17" id="KW-1185">Reference proteome</keyword>
<comment type="subunit">
    <text evidence="4">Homotetramer.</text>
</comment>
<keyword evidence="11 13" id="KW-0012">Acyltransferase</keyword>
<evidence type="ECO:0000256" key="13">
    <source>
        <dbReference type="RuleBase" id="RU003557"/>
    </source>
</evidence>
<dbReference type="PANTHER" id="PTHR18919:SF156">
    <property type="entry name" value="ACETYL-COA ACETYLTRANSFERASE, MITOCHONDRIAL"/>
    <property type="match status" value="1"/>
</dbReference>
<name>A0A179FDV8_METCM</name>
<dbReference type="NCBIfam" id="TIGR01930">
    <property type="entry name" value="AcCoA-C-Actrans"/>
    <property type="match status" value="1"/>
</dbReference>
<evidence type="ECO:0000256" key="11">
    <source>
        <dbReference type="ARBA" id="ARBA00023315"/>
    </source>
</evidence>
<dbReference type="Pfam" id="PF00108">
    <property type="entry name" value="Thiolase_N"/>
    <property type="match status" value="1"/>
</dbReference>
<dbReference type="GO" id="GO:0003985">
    <property type="term" value="F:acetyl-CoA C-acetyltransferase activity"/>
    <property type="evidence" value="ECO:0007669"/>
    <property type="project" value="UniProtKB-EC"/>
</dbReference>
<comment type="caution">
    <text evidence="16">The sequence shown here is derived from an EMBL/GenBank/DDBJ whole genome shotgun (WGS) entry which is preliminary data.</text>
</comment>
<accession>A0A179FDV8</accession>
<proteinExistence type="inferred from homology"/>
<reference evidence="16 17" key="1">
    <citation type="journal article" date="2016" name="PLoS Pathog.">
        <title>Biosynthesis of antibiotic leucinostatins in bio-control fungus Purpureocillium lilacinum and their inhibition on phytophthora revealed by genome mining.</title>
        <authorList>
            <person name="Wang G."/>
            <person name="Liu Z."/>
            <person name="Lin R."/>
            <person name="Li E."/>
            <person name="Mao Z."/>
            <person name="Ling J."/>
            <person name="Yang Y."/>
            <person name="Yin W.B."/>
            <person name="Xie B."/>
        </authorList>
    </citation>
    <scope>NUCLEOTIDE SEQUENCE [LARGE SCALE GENOMIC DNA]</scope>
    <source>
        <strain evidence="16">170</strain>
    </source>
</reference>
<keyword evidence="8" id="KW-0809">Transit peptide</keyword>
<evidence type="ECO:0000313" key="17">
    <source>
        <dbReference type="Proteomes" id="UP000078397"/>
    </source>
</evidence>
<dbReference type="PIRSF" id="PIRSF000429">
    <property type="entry name" value="Ac-CoA_Ac_transf"/>
    <property type="match status" value="1"/>
</dbReference>
<dbReference type="SUPFAM" id="SSF53901">
    <property type="entry name" value="Thiolase-like"/>
    <property type="match status" value="2"/>
</dbReference>
<dbReference type="InterPro" id="IPR020615">
    <property type="entry name" value="Thiolase_acyl_enz_int_AS"/>
</dbReference>
<dbReference type="InterPro" id="IPR020616">
    <property type="entry name" value="Thiolase_N"/>
</dbReference>
<comment type="subcellular location">
    <subcellularLocation>
        <location evidence="2">Mitochondrion</location>
    </subcellularLocation>
</comment>
<feature type="active site" description="Proton acceptor" evidence="12">
    <location>
        <position position="380"/>
    </location>
</feature>
<dbReference type="EC" id="2.3.1.9" evidence="5"/>
<evidence type="ECO:0000256" key="8">
    <source>
        <dbReference type="ARBA" id="ARBA00022946"/>
    </source>
</evidence>
<evidence type="ECO:0000256" key="9">
    <source>
        <dbReference type="ARBA" id="ARBA00022958"/>
    </source>
</evidence>
<dbReference type="GO" id="GO:0006635">
    <property type="term" value="P:fatty acid beta-oxidation"/>
    <property type="evidence" value="ECO:0007669"/>
    <property type="project" value="TreeGrafter"/>
</dbReference>
<evidence type="ECO:0000256" key="7">
    <source>
        <dbReference type="ARBA" id="ARBA00022723"/>
    </source>
</evidence>
<dbReference type="PROSITE" id="PS00098">
    <property type="entry name" value="THIOLASE_1"/>
    <property type="match status" value="1"/>
</dbReference>
<evidence type="ECO:0000256" key="12">
    <source>
        <dbReference type="PIRSR" id="PIRSR000429-1"/>
    </source>
</evidence>
<evidence type="ECO:0000256" key="2">
    <source>
        <dbReference type="ARBA" id="ARBA00004173"/>
    </source>
</evidence>
<dbReference type="PANTHER" id="PTHR18919">
    <property type="entry name" value="ACETYL-COA C-ACYLTRANSFERASE"/>
    <property type="match status" value="1"/>
</dbReference>
<dbReference type="Proteomes" id="UP000078397">
    <property type="component" value="Unassembled WGS sequence"/>
</dbReference>
<evidence type="ECO:0000256" key="1">
    <source>
        <dbReference type="ARBA" id="ARBA00001958"/>
    </source>
</evidence>
<feature type="active site" description="Proton acceptor" evidence="12">
    <location>
        <position position="408"/>
    </location>
</feature>
<dbReference type="InterPro" id="IPR020617">
    <property type="entry name" value="Thiolase_C"/>
</dbReference>
<dbReference type="PROSITE" id="PS00099">
    <property type="entry name" value="THIOLASE_3"/>
    <property type="match status" value="1"/>
</dbReference>
<dbReference type="GO" id="GO:0005739">
    <property type="term" value="C:mitochondrion"/>
    <property type="evidence" value="ECO:0007669"/>
    <property type="project" value="UniProtKB-SubCell"/>
</dbReference>
<dbReference type="Pfam" id="PF02803">
    <property type="entry name" value="Thiolase_C"/>
    <property type="match status" value="1"/>
</dbReference>
<dbReference type="CDD" id="cd00751">
    <property type="entry name" value="thiolase"/>
    <property type="match status" value="1"/>
</dbReference>
<dbReference type="RefSeq" id="XP_018141246.1">
    <property type="nucleotide sequence ID" value="XM_018288177.1"/>
</dbReference>
<dbReference type="KEGG" id="pchm:VFPPC_09682"/>
<evidence type="ECO:0000313" key="16">
    <source>
        <dbReference type="EMBL" id="OAQ63666.1"/>
    </source>
</evidence>
<dbReference type="AlphaFoldDB" id="A0A179FDV8"/>
<dbReference type="GO" id="GO:0046872">
    <property type="term" value="F:metal ion binding"/>
    <property type="evidence" value="ECO:0007669"/>
    <property type="project" value="UniProtKB-KW"/>
</dbReference>
<sequence>MASDQIAAQRLGQIHKHMANQPARASSRTNVYIISAARTPTGKFNGGLQSLSAPALGAIAIKGALHKTSVPVEHIRDVYLGNVLQANQGQAPARQATIYAGLSSSTEAVTINKVCASGLKAIMLAAQNIQLGLAKAQVAGGMESMTRAPYYVPRATLNPRFGNIQMEDGLVKDGLWDVYDQIHMGNCAEHSIKQFNITRQEQDDYAIRSFKRAQNAWAERKFDEEIEPVQITGKGGSTSELSEDEGYRSLNEAKVSRLPPAFLTDGTGTITAANASSMNDGASAVVLVSTELAAQYGQSSRVLSEIISYADAAVDPIDFSVAPAKAIQIALDRANLIVEDITLWEINEAFASVVQITQKLLKLGSNSKVNVLGGAIALGHALGSSGSRLVTTLVHQLKVGEYGVVALCNGGGAASAMIVQRVRHSDVKSRK</sequence>
<evidence type="ECO:0000256" key="3">
    <source>
        <dbReference type="ARBA" id="ARBA00010982"/>
    </source>
</evidence>
<comment type="similarity">
    <text evidence="3 13">Belongs to the thiolase-like superfamily. Thiolase family.</text>
</comment>
<evidence type="ECO:0000256" key="5">
    <source>
        <dbReference type="ARBA" id="ARBA00012705"/>
    </source>
</evidence>
<evidence type="ECO:0000256" key="10">
    <source>
        <dbReference type="ARBA" id="ARBA00023128"/>
    </source>
</evidence>
<organism evidence="16 17">
    <name type="scientific">Pochonia chlamydosporia 170</name>
    <dbReference type="NCBI Taxonomy" id="1380566"/>
    <lineage>
        <taxon>Eukaryota</taxon>
        <taxon>Fungi</taxon>
        <taxon>Dikarya</taxon>
        <taxon>Ascomycota</taxon>
        <taxon>Pezizomycotina</taxon>
        <taxon>Sordariomycetes</taxon>
        <taxon>Hypocreomycetidae</taxon>
        <taxon>Hypocreales</taxon>
        <taxon>Clavicipitaceae</taxon>
        <taxon>Pochonia</taxon>
    </lineage>
</organism>
<evidence type="ECO:0000259" key="15">
    <source>
        <dbReference type="Pfam" id="PF02803"/>
    </source>
</evidence>
<keyword evidence="10" id="KW-0496">Mitochondrion</keyword>
<feature type="domain" description="Thiolase C-terminal" evidence="15">
    <location>
        <begin position="302"/>
        <end position="421"/>
    </location>
</feature>